<organism evidence="2 3">
    <name type="scientific">Rhizopus delemar</name>
    <dbReference type="NCBI Taxonomy" id="936053"/>
    <lineage>
        <taxon>Eukaryota</taxon>
        <taxon>Fungi</taxon>
        <taxon>Fungi incertae sedis</taxon>
        <taxon>Mucoromycota</taxon>
        <taxon>Mucoromycotina</taxon>
        <taxon>Mucoromycetes</taxon>
        <taxon>Mucorales</taxon>
        <taxon>Mucorineae</taxon>
        <taxon>Rhizopodaceae</taxon>
        <taxon>Rhizopus</taxon>
    </lineage>
</organism>
<protein>
    <submittedName>
        <fullName evidence="2">Uncharacterized protein</fullName>
    </submittedName>
</protein>
<gene>
    <name evidence="2" type="ORF">G6F50_018690</name>
</gene>
<dbReference type="EMBL" id="JAANIU010023325">
    <property type="protein sequence ID" value="KAG1522318.1"/>
    <property type="molecule type" value="Genomic_DNA"/>
</dbReference>
<feature type="region of interest" description="Disordered" evidence="1">
    <location>
        <begin position="1"/>
        <end position="69"/>
    </location>
</feature>
<dbReference type="Proteomes" id="UP000740926">
    <property type="component" value="Unassembled WGS sequence"/>
</dbReference>
<feature type="compositionally biased region" description="Low complexity" evidence="1">
    <location>
        <begin position="20"/>
        <end position="29"/>
    </location>
</feature>
<proteinExistence type="predicted"/>
<evidence type="ECO:0000313" key="3">
    <source>
        <dbReference type="Proteomes" id="UP000740926"/>
    </source>
</evidence>
<sequence length="69" mass="7989">MPRHQEQGDREAEAHRRIGQLRSQLARGQAARRRQRRQGQGDQQQHGRAPCRHRAERGTPTRQVANECA</sequence>
<reference evidence="2 3" key="1">
    <citation type="journal article" date="2020" name="Microb. Genom.">
        <title>Genetic diversity of clinical and environmental Mucorales isolates obtained from an investigation of mucormycosis cases among solid organ transplant recipients.</title>
        <authorList>
            <person name="Nguyen M.H."/>
            <person name="Kaul D."/>
            <person name="Muto C."/>
            <person name="Cheng S.J."/>
            <person name="Richter R.A."/>
            <person name="Bruno V.M."/>
            <person name="Liu G."/>
            <person name="Beyhan S."/>
            <person name="Sundermann A.J."/>
            <person name="Mounaud S."/>
            <person name="Pasculle A.W."/>
            <person name="Nierman W.C."/>
            <person name="Driscoll E."/>
            <person name="Cumbie R."/>
            <person name="Clancy C.J."/>
            <person name="Dupont C.L."/>
        </authorList>
    </citation>
    <scope>NUCLEOTIDE SEQUENCE [LARGE SCALE GENOMIC DNA]</scope>
    <source>
        <strain evidence="2 3">GL24</strain>
    </source>
</reference>
<feature type="compositionally biased region" description="Low complexity" evidence="1">
    <location>
        <begin position="38"/>
        <end position="48"/>
    </location>
</feature>
<evidence type="ECO:0000313" key="2">
    <source>
        <dbReference type="EMBL" id="KAG1522318.1"/>
    </source>
</evidence>
<accession>A0A9P6XLI1</accession>
<evidence type="ECO:0000256" key="1">
    <source>
        <dbReference type="SAM" id="MobiDB-lite"/>
    </source>
</evidence>
<dbReference type="AlphaFoldDB" id="A0A9P6XLI1"/>
<feature type="compositionally biased region" description="Polar residues" evidence="1">
    <location>
        <begin position="60"/>
        <end position="69"/>
    </location>
</feature>
<feature type="compositionally biased region" description="Basic and acidic residues" evidence="1">
    <location>
        <begin position="1"/>
        <end position="16"/>
    </location>
</feature>
<keyword evidence="3" id="KW-1185">Reference proteome</keyword>
<name>A0A9P6XLI1_9FUNG</name>
<comment type="caution">
    <text evidence="2">The sequence shown here is derived from an EMBL/GenBank/DDBJ whole genome shotgun (WGS) entry which is preliminary data.</text>
</comment>